<dbReference type="RefSeq" id="WP_214037394.1">
    <property type="nucleotide sequence ID" value="NZ_JAGJWT010000002.1"/>
</dbReference>
<name>A0A9X0ZRV1_NEIEL</name>
<evidence type="ECO:0000313" key="4">
    <source>
        <dbReference type="EMBL" id="MBS9339921.1"/>
    </source>
</evidence>
<proteinExistence type="predicted"/>
<comment type="caution">
    <text evidence="4">The sequence shown here is derived from an EMBL/GenBank/DDBJ whole genome shotgun (WGS) entry which is preliminary data.</text>
</comment>
<organism evidence="4 5">
    <name type="scientific">Neisseria elongata subsp. nitroreducens</name>
    <dbReference type="NCBI Taxonomy" id="90367"/>
    <lineage>
        <taxon>Bacteria</taxon>
        <taxon>Pseudomonadati</taxon>
        <taxon>Pseudomonadota</taxon>
        <taxon>Betaproteobacteria</taxon>
        <taxon>Neisseriales</taxon>
        <taxon>Neisseriaceae</taxon>
        <taxon>Neisseria</taxon>
    </lineage>
</organism>
<evidence type="ECO:0000313" key="5">
    <source>
        <dbReference type="Proteomes" id="UP000708805"/>
    </source>
</evidence>
<accession>A0A9X0ZRV1</accession>
<sequence>MLYLITGKPGSGKTLHMMSMLLKRKDLRDRPLYIDGIPDVDPEKIPHEALPEGCTGENWDEWLPTNAILVIDECQRYWRQRPNGSKVPKAIQEMEIHRHRGVNLFLITQHPRLIDVNIRSFVENHKHFDKTQLGTRRMWEWQRCGNPDSKADIADAKMKNYRLDKDAFGVYKSAEIHTKIKVSRSLWFYIFPIIIIATIAMSYYAWQYNKKLLMLDERPKTEQVQQPQAQQTQPMAAAMNQTASSPTGQYASNEMTKETVKTIKAEDYIPEIEGKPWTAPVYAPMNTNIQTIPYPVACVKNRNKCTCYTDQGTPIRGMEKGLCIDFVENGIYNPYKSVETSRAGTTVTPTANRTVSADDRPSVLVMGGQDKYPAQPTFGDAPSAQ</sequence>
<evidence type="ECO:0000256" key="2">
    <source>
        <dbReference type="SAM" id="Phobius"/>
    </source>
</evidence>
<dbReference type="Pfam" id="PF05707">
    <property type="entry name" value="Zot"/>
    <property type="match status" value="1"/>
</dbReference>
<dbReference type="EMBL" id="JAGJWT010000002">
    <property type="protein sequence ID" value="MBS9339921.1"/>
    <property type="molecule type" value="Genomic_DNA"/>
</dbReference>
<dbReference type="Gene3D" id="3.40.50.300">
    <property type="entry name" value="P-loop containing nucleotide triphosphate hydrolases"/>
    <property type="match status" value="1"/>
</dbReference>
<feature type="domain" description="Zona occludens toxin N-terminal" evidence="3">
    <location>
        <begin position="1"/>
        <end position="175"/>
    </location>
</feature>
<feature type="transmembrane region" description="Helical" evidence="2">
    <location>
        <begin position="186"/>
        <end position="206"/>
    </location>
</feature>
<protein>
    <submittedName>
        <fullName evidence="4">Zonular occludens toxin family protein</fullName>
    </submittedName>
</protein>
<evidence type="ECO:0000256" key="1">
    <source>
        <dbReference type="SAM" id="MobiDB-lite"/>
    </source>
</evidence>
<keyword evidence="2" id="KW-0812">Transmembrane</keyword>
<dbReference type="InterPro" id="IPR008900">
    <property type="entry name" value="Zot_N"/>
</dbReference>
<dbReference type="InterPro" id="IPR027417">
    <property type="entry name" value="P-loop_NTPase"/>
</dbReference>
<dbReference type="Proteomes" id="UP000708805">
    <property type="component" value="Unassembled WGS sequence"/>
</dbReference>
<feature type="region of interest" description="Disordered" evidence="1">
    <location>
        <begin position="366"/>
        <end position="385"/>
    </location>
</feature>
<keyword evidence="2" id="KW-1133">Transmembrane helix</keyword>
<gene>
    <name evidence="4" type="ORF">J8641_03620</name>
</gene>
<keyword evidence="2" id="KW-0472">Membrane</keyword>
<dbReference type="AlphaFoldDB" id="A0A9X0ZRV1"/>
<reference evidence="4" key="1">
    <citation type="submission" date="2021-04" db="EMBL/GenBank/DDBJ databases">
        <title>Genomic characterization of endocarditis-associated Neisseria elongata subsp. nitroreducens.</title>
        <authorList>
            <person name="Schorner M."/>
            <person name="Passarelli-Araujo H."/>
            <person name="Scheffer M."/>
            <person name="Barazzetti F."/>
            <person name="Martins J."/>
            <person name="Machado H."/>
            <person name="Palmeiro J."/>
            <person name="Bazzo M."/>
        </authorList>
    </citation>
    <scope>NUCLEOTIDE SEQUENCE</scope>
    <source>
        <strain evidence="4">Nel_M001</strain>
    </source>
</reference>
<evidence type="ECO:0000259" key="3">
    <source>
        <dbReference type="Pfam" id="PF05707"/>
    </source>
</evidence>
<dbReference type="SUPFAM" id="SSF52540">
    <property type="entry name" value="P-loop containing nucleoside triphosphate hydrolases"/>
    <property type="match status" value="1"/>
</dbReference>